<dbReference type="SUPFAM" id="SSF46689">
    <property type="entry name" value="Homeodomain-like"/>
    <property type="match status" value="1"/>
</dbReference>
<comment type="caution">
    <text evidence="6">The sequence shown here is derived from an EMBL/GenBank/DDBJ whole genome shotgun (WGS) entry which is preliminary data.</text>
</comment>
<gene>
    <name evidence="6" type="ORF">C8P67_104116</name>
</gene>
<sequence length="180" mass="21060">MNNYKKKKDPIESRKLILETAIELANTYELSQISFDALAKKCGLSKGGIIHHFPTKEAIFDTLFKENFEEYKIWVQEELNSEDLPNPAIALLRITLKKCNDESYRRLMKVIYKCLVNNEQYCQLWNEWFSEHIIKNLDEDSEIKTLLGSLVAIGIWNMNTLGLYKIETQKMNKILDVLPK</sequence>
<dbReference type="PROSITE" id="PS50977">
    <property type="entry name" value="HTH_TETR_2"/>
    <property type="match status" value="1"/>
</dbReference>
<keyword evidence="2 4" id="KW-0238">DNA-binding</keyword>
<keyword evidence="7" id="KW-1185">Reference proteome</keyword>
<dbReference type="EMBL" id="QUNI01000004">
    <property type="protein sequence ID" value="REG99498.1"/>
    <property type="molecule type" value="Genomic_DNA"/>
</dbReference>
<dbReference type="OrthoDB" id="9798857at2"/>
<dbReference type="Proteomes" id="UP000257136">
    <property type="component" value="Unassembled WGS sequence"/>
</dbReference>
<evidence type="ECO:0000256" key="4">
    <source>
        <dbReference type="PROSITE-ProRule" id="PRU00335"/>
    </source>
</evidence>
<dbReference type="GO" id="GO:0003677">
    <property type="term" value="F:DNA binding"/>
    <property type="evidence" value="ECO:0007669"/>
    <property type="project" value="UniProtKB-UniRule"/>
</dbReference>
<reference evidence="6 7" key="1">
    <citation type="submission" date="2018-08" db="EMBL/GenBank/DDBJ databases">
        <title>Genomic Encyclopedia of Archaeal and Bacterial Type Strains, Phase II (KMG-II): from individual species to whole genera.</title>
        <authorList>
            <person name="Goeker M."/>
        </authorList>
    </citation>
    <scope>NUCLEOTIDE SEQUENCE [LARGE SCALE GENOMIC DNA]</scope>
    <source>
        <strain evidence="6 7">DSM 100880</strain>
    </source>
</reference>
<dbReference type="PANTHER" id="PTHR47506">
    <property type="entry name" value="TRANSCRIPTIONAL REGULATORY PROTEIN"/>
    <property type="match status" value="1"/>
</dbReference>
<keyword evidence="3" id="KW-0804">Transcription</keyword>
<evidence type="ECO:0000313" key="7">
    <source>
        <dbReference type="Proteomes" id="UP000257136"/>
    </source>
</evidence>
<dbReference type="InterPro" id="IPR009057">
    <property type="entry name" value="Homeodomain-like_sf"/>
</dbReference>
<name>A0A3E0EMT9_9FLAO</name>
<evidence type="ECO:0000259" key="5">
    <source>
        <dbReference type="PROSITE" id="PS50977"/>
    </source>
</evidence>
<dbReference type="RefSeq" id="WP_115812197.1">
    <property type="nucleotide sequence ID" value="NZ_QUNI01000004.1"/>
</dbReference>
<dbReference type="AlphaFoldDB" id="A0A3E0EMT9"/>
<dbReference type="Gene3D" id="1.10.357.10">
    <property type="entry name" value="Tetracycline Repressor, domain 2"/>
    <property type="match status" value="1"/>
</dbReference>
<feature type="domain" description="HTH tetR-type" evidence="5">
    <location>
        <begin position="11"/>
        <end position="71"/>
    </location>
</feature>
<dbReference type="Pfam" id="PF00440">
    <property type="entry name" value="TetR_N"/>
    <property type="match status" value="1"/>
</dbReference>
<dbReference type="PANTHER" id="PTHR47506:SF6">
    <property type="entry name" value="HTH-TYPE TRANSCRIPTIONAL REPRESSOR NEMR"/>
    <property type="match status" value="1"/>
</dbReference>
<proteinExistence type="predicted"/>
<feature type="DNA-binding region" description="H-T-H motif" evidence="4">
    <location>
        <begin position="34"/>
        <end position="53"/>
    </location>
</feature>
<accession>A0A3E0EMT9</accession>
<protein>
    <submittedName>
        <fullName evidence="6">TetR family transcriptional regulator</fullName>
    </submittedName>
</protein>
<evidence type="ECO:0000256" key="3">
    <source>
        <dbReference type="ARBA" id="ARBA00023163"/>
    </source>
</evidence>
<dbReference type="InterPro" id="IPR001647">
    <property type="entry name" value="HTH_TetR"/>
</dbReference>
<evidence type="ECO:0000256" key="2">
    <source>
        <dbReference type="ARBA" id="ARBA00023125"/>
    </source>
</evidence>
<evidence type="ECO:0000313" key="6">
    <source>
        <dbReference type="EMBL" id="REG99498.1"/>
    </source>
</evidence>
<keyword evidence="1" id="KW-0805">Transcription regulation</keyword>
<evidence type="ECO:0000256" key="1">
    <source>
        <dbReference type="ARBA" id="ARBA00023015"/>
    </source>
</evidence>
<organism evidence="6 7">
    <name type="scientific">Flavobacterium aquicola</name>
    <dbReference type="NCBI Taxonomy" id="1682742"/>
    <lineage>
        <taxon>Bacteria</taxon>
        <taxon>Pseudomonadati</taxon>
        <taxon>Bacteroidota</taxon>
        <taxon>Flavobacteriia</taxon>
        <taxon>Flavobacteriales</taxon>
        <taxon>Flavobacteriaceae</taxon>
        <taxon>Flavobacterium</taxon>
    </lineage>
</organism>